<accession>A0AA96WHZ8</accession>
<protein>
    <submittedName>
        <fullName evidence="2">Uncharacterized protein</fullName>
    </submittedName>
</protein>
<evidence type="ECO:0000256" key="1">
    <source>
        <dbReference type="SAM" id="SignalP"/>
    </source>
</evidence>
<dbReference type="EMBL" id="CP053586">
    <property type="protein sequence ID" value="WNZ22641.1"/>
    <property type="molecule type" value="Genomic_DNA"/>
</dbReference>
<name>A0AA96WHZ8_9CYAN</name>
<evidence type="ECO:0000313" key="2">
    <source>
        <dbReference type="EMBL" id="WNZ22641.1"/>
    </source>
</evidence>
<dbReference type="RefSeq" id="WP_316434145.1">
    <property type="nucleotide sequence ID" value="NZ_CP053586.1"/>
</dbReference>
<dbReference type="AlphaFoldDB" id="A0AA96WHZ8"/>
<organism evidence="2">
    <name type="scientific">Leptolyngbya sp. NK1-12</name>
    <dbReference type="NCBI Taxonomy" id="2547451"/>
    <lineage>
        <taxon>Bacteria</taxon>
        <taxon>Bacillati</taxon>
        <taxon>Cyanobacteriota</taxon>
        <taxon>Cyanophyceae</taxon>
        <taxon>Leptolyngbyales</taxon>
        <taxon>Leptolyngbyaceae</taxon>
        <taxon>Leptolyngbya group</taxon>
        <taxon>Leptolyngbya</taxon>
    </lineage>
</organism>
<gene>
    <name evidence="2" type="ORF">HJG54_07065</name>
</gene>
<feature type="chain" id="PRO_5041692994" evidence="1">
    <location>
        <begin position="19"/>
        <end position="148"/>
    </location>
</feature>
<keyword evidence="1" id="KW-0732">Signal</keyword>
<sequence length="148" mass="15720">MKLPLAAAALCFATLLPAAVLPISAERSFGFEVAQSAAEAIGRINPNRPVQIEVVNAGDAPITCMLTQPASAERRVPPGGKTTFGSTRTNYLPLPINFLAYPDRDNIGISSYVFVEGNVVKIVIGEQISQISGDISLNINEDGSIFLF</sequence>
<reference evidence="2" key="1">
    <citation type="submission" date="2020-05" db="EMBL/GenBank/DDBJ databases">
        <authorList>
            <person name="Zhu T."/>
            <person name="Keshari N."/>
            <person name="Lu X."/>
        </authorList>
    </citation>
    <scope>NUCLEOTIDE SEQUENCE</scope>
    <source>
        <strain evidence="2">NK1-12</strain>
    </source>
</reference>
<proteinExistence type="predicted"/>
<feature type="signal peptide" evidence="1">
    <location>
        <begin position="1"/>
        <end position="18"/>
    </location>
</feature>